<evidence type="ECO:0000259" key="2">
    <source>
        <dbReference type="Pfam" id="PF01058"/>
    </source>
</evidence>
<keyword evidence="1" id="KW-0560">Oxidoreductase</keyword>
<dbReference type="InterPro" id="IPR051349">
    <property type="entry name" value="Hydrogenase_assoc-protein"/>
</dbReference>
<evidence type="ECO:0000313" key="4">
    <source>
        <dbReference type="Proteomes" id="UP001228113"/>
    </source>
</evidence>
<dbReference type="RefSeq" id="WP_243331270.1">
    <property type="nucleotide sequence ID" value="NZ_AP027081.1"/>
</dbReference>
<dbReference type="GO" id="GO:0051536">
    <property type="term" value="F:iron-sulfur cluster binding"/>
    <property type="evidence" value="ECO:0007669"/>
    <property type="project" value="InterPro"/>
</dbReference>
<dbReference type="KEGG" id="msea:METESE_06130"/>
<dbReference type="Pfam" id="PF01058">
    <property type="entry name" value="Oxidored_q6"/>
    <property type="match status" value="1"/>
</dbReference>
<dbReference type="EMBL" id="AP027081">
    <property type="protein sequence ID" value="BDU75655.1"/>
    <property type="molecule type" value="Genomic_DNA"/>
</dbReference>
<dbReference type="PANTHER" id="PTHR42845:SF2">
    <property type="entry name" value="F420-NON-REDUCING HYDROGENASE VHU SUBUNIT G"/>
    <property type="match status" value="1"/>
</dbReference>
<dbReference type="GO" id="GO:0016491">
    <property type="term" value="F:oxidoreductase activity"/>
    <property type="evidence" value="ECO:0007669"/>
    <property type="project" value="UniProtKB-KW"/>
</dbReference>
<dbReference type="AlphaFoldDB" id="A0AA48GU22"/>
<dbReference type="PROSITE" id="PS51257">
    <property type="entry name" value="PROKAR_LIPOPROTEIN"/>
    <property type="match status" value="1"/>
</dbReference>
<accession>A0AA48GU22</accession>
<keyword evidence="4" id="KW-1185">Reference proteome</keyword>
<organism evidence="3 4">
    <name type="scientific">Mesoterricola sediminis</name>
    <dbReference type="NCBI Taxonomy" id="2927980"/>
    <lineage>
        <taxon>Bacteria</taxon>
        <taxon>Pseudomonadati</taxon>
        <taxon>Acidobacteriota</taxon>
        <taxon>Holophagae</taxon>
        <taxon>Holophagales</taxon>
        <taxon>Holophagaceae</taxon>
        <taxon>Mesoterricola</taxon>
    </lineage>
</organism>
<dbReference type="Proteomes" id="UP001228113">
    <property type="component" value="Chromosome"/>
</dbReference>
<dbReference type="SUPFAM" id="SSF56770">
    <property type="entry name" value="HydA/Nqo6-like"/>
    <property type="match status" value="1"/>
</dbReference>
<protein>
    <submittedName>
        <fullName evidence="3">F420-non-reducing hydrogenase subunit G</fullName>
    </submittedName>
</protein>
<dbReference type="InterPro" id="IPR006137">
    <property type="entry name" value="NADH_UbQ_OxRdtase-like_20kDa"/>
</dbReference>
<name>A0AA48GU22_9BACT</name>
<evidence type="ECO:0000256" key="1">
    <source>
        <dbReference type="ARBA" id="ARBA00023002"/>
    </source>
</evidence>
<reference evidence="3" key="1">
    <citation type="journal article" date="2023" name="Int. J. Syst. Evol. Microbiol.">
        <title>Mesoterricola silvestris gen. nov., sp. nov., Mesoterricola sediminis sp. nov., Geothrix oryzae sp. nov., Geothrix edaphica sp. nov., Geothrix rubra sp. nov., and Geothrix limicola sp. nov., six novel members of Acidobacteriota isolated from soils.</title>
        <authorList>
            <person name="Itoh H."/>
            <person name="Sugisawa Y."/>
            <person name="Mise K."/>
            <person name="Xu Z."/>
            <person name="Kuniyasu M."/>
            <person name="Ushijima N."/>
            <person name="Kawano K."/>
            <person name="Kobayashi E."/>
            <person name="Shiratori Y."/>
            <person name="Masuda Y."/>
            <person name="Senoo K."/>
        </authorList>
    </citation>
    <scope>NUCLEOTIDE SEQUENCE</scope>
    <source>
        <strain evidence="3">W786</strain>
    </source>
</reference>
<dbReference type="Gene3D" id="3.40.50.700">
    <property type="entry name" value="NADH:ubiquinone oxidoreductase-like, 20kDa subunit"/>
    <property type="match status" value="1"/>
</dbReference>
<proteinExistence type="predicted"/>
<dbReference type="PANTHER" id="PTHR42845">
    <property type="entry name" value="COENZYME F420-REDUCING HYDROGENASE, GAMMA SUBUNIT"/>
    <property type="match status" value="1"/>
</dbReference>
<evidence type="ECO:0000313" key="3">
    <source>
        <dbReference type="EMBL" id="BDU75655.1"/>
    </source>
</evidence>
<dbReference type="InterPro" id="IPR037024">
    <property type="entry name" value="NiFe_Hase_small_N_sf"/>
</dbReference>
<sequence length="322" mass="35108">METTGKKKLQIALYWGAACGGCDVAVLDTNEFILDVAAIADIRMWPIATDGKYKDIEAMEDGELDLVLFNGAVRNSENEHVAKLLRRKARVMVAFGSCAHIGGIPGLANQVTKEEIFDRAYLNNPSIEPGNRTVPLPESHVEAGALEIPTAYKRVYKLDDIVPIDYYVPGCPPLPAQIKGVLLAVATGQLPARGSVVGAGHRTVCDDCRRTRHERKIKKFYRPWQIIQDPETCLLEQGIVCAGSATRSGCGVRCPNSNMPCRGCYGPAPNVKDQGAKIVSAVASIIDSKDPAEIDRILEDVPDIMGYAYRFGLPASMLQRRI</sequence>
<feature type="domain" description="NADH:ubiquinone oxidoreductase-like 20kDa subunit" evidence="2">
    <location>
        <begin position="19"/>
        <end position="184"/>
    </location>
</feature>
<gene>
    <name evidence="3" type="ORF">METESE_06130</name>
</gene>